<feature type="region of interest" description="Disordered" evidence="1">
    <location>
        <begin position="46"/>
        <end position="137"/>
    </location>
</feature>
<feature type="domain" description="Alpha-galactosidase NEW3" evidence="4">
    <location>
        <begin position="601"/>
        <end position="672"/>
    </location>
</feature>
<evidence type="ECO:0000256" key="1">
    <source>
        <dbReference type="SAM" id="MobiDB-lite"/>
    </source>
</evidence>
<dbReference type="Pfam" id="PF10633">
    <property type="entry name" value="NPCBM_assoc"/>
    <property type="match status" value="1"/>
</dbReference>
<dbReference type="Proteomes" id="UP001597187">
    <property type="component" value="Unassembled WGS sequence"/>
</dbReference>
<dbReference type="EMBL" id="JBHUDC010000005">
    <property type="protein sequence ID" value="MFD1514049.1"/>
    <property type="molecule type" value="Genomic_DNA"/>
</dbReference>
<evidence type="ECO:0000259" key="3">
    <source>
        <dbReference type="Pfam" id="PF07705"/>
    </source>
</evidence>
<dbReference type="PANTHER" id="PTHR35902:SF3">
    <property type="entry name" value="NPCBM-ASSOCIATED, NEW3 DOMAIN OF ALPHA-GALACTOSIDASE"/>
    <property type="match status" value="1"/>
</dbReference>
<evidence type="ECO:0000256" key="2">
    <source>
        <dbReference type="SAM" id="Phobius"/>
    </source>
</evidence>
<keyword evidence="6" id="KW-1185">Reference proteome</keyword>
<protein>
    <submittedName>
        <fullName evidence="5">CARDB domain-containing protein</fullName>
    </submittedName>
</protein>
<feature type="compositionally biased region" description="Low complexity" evidence="1">
    <location>
        <begin position="78"/>
        <end position="95"/>
    </location>
</feature>
<name>A0ABD6AYY3_9EURY</name>
<dbReference type="Gene3D" id="2.60.40.10">
    <property type="entry name" value="Immunoglobulins"/>
    <property type="match status" value="2"/>
</dbReference>
<dbReference type="RefSeq" id="WP_250874003.1">
    <property type="nucleotide sequence ID" value="NZ_JALXFV010000005.1"/>
</dbReference>
<comment type="caution">
    <text evidence="5">The sequence shown here is derived from an EMBL/GenBank/DDBJ whole genome shotgun (WGS) entry which is preliminary data.</text>
</comment>
<reference evidence="5 6" key="1">
    <citation type="journal article" date="2019" name="Int. J. Syst. Evol. Microbiol.">
        <title>The Global Catalogue of Microorganisms (GCM) 10K type strain sequencing project: providing services to taxonomists for standard genome sequencing and annotation.</title>
        <authorList>
            <consortium name="The Broad Institute Genomics Platform"/>
            <consortium name="The Broad Institute Genome Sequencing Center for Infectious Disease"/>
            <person name="Wu L."/>
            <person name="Ma J."/>
        </authorList>
    </citation>
    <scope>NUCLEOTIDE SEQUENCE [LARGE SCALE GENOMIC DNA]</scope>
    <source>
        <strain evidence="5 6">CGMCC 1.12563</strain>
    </source>
</reference>
<keyword evidence="2" id="KW-0812">Transmembrane</keyword>
<feature type="transmembrane region" description="Helical" evidence="2">
    <location>
        <begin position="701"/>
        <end position="725"/>
    </location>
</feature>
<sequence length="736" mass="74350">MRRNLLLVVLVGALVVQGVATGVGGPADGPPGVTTADVTGEVVATQTPTETGPENDSGNENADASATASPAGPPSGTPPSTAGTEPSQSPAASPTSGGGQAGPSAPDGSAAGEAAPSGSAPPTATPTPGGPRTDAQNFSLDDVDASLAVGSDGTVSGTVTNDGPDDVEDAVLVVASNASDVTPRQSEVVLGDLDDGESVDFDYPVAVRPGVAPGDRQVSFVVQFRTEGDERGRSAPLAAQVTVEERDADLAVTAVDSTLEPGAEGTVSLTVENTGEDADDAVLSLQSLGSAVLFGESPNASVFVGDWPAGETRTVEVSALAGRGVAVGEYPVQASLSYTDTENEPGRAGPVAFGVAVGEATDDFELVSTAADVPIGGEGTVDVTLRNAGADASEATVSLSSLGPELVVGRAGNATAFVGDWPAGEERTVAFDVRAANDSERRSYPLRTAVSYVDADGDSARADPVTFGVEPADEQAFSLANASGNLSVGDEGRLTVTVRNDGPGDAENAVVRLLAPGENVEPQSTEVAVGSLAAGASTTVSFPVEVTTSADPGPRQFSFVVDYDDTDGTARTSDRLPAQVDVGPEREEFRIVRRSGPVDVGGTATVTLELTNERNGTVRNVNAKAFVDDPLSVDRDEAFVAELAPGESVNVTFEVSASGDAPPGTYPLSVDFQYDTAAGDTKLSEPYEVPVEVREPEGGGLFGSLWAVLVVLALLLVGVGVAVTVRRQRDEGDGGD</sequence>
<feature type="domain" description="CARDB" evidence="3">
    <location>
        <begin position="483"/>
        <end position="565"/>
    </location>
</feature>
<evidence type="ECO:0000313" key="5">
    <source>
        <dbReference type="EMBL" id="MFD1514049.1"/>
    </source>
</evidence>
<evidence type="ECO:0000259" key="4">
    <source>
        <dbReference type="Pfam" id="PF10633"/>
    </source>
</evidence>
<keyword evidence="2" id="KW-1133">Transmembrane helix</keyword>
<accession>A0ABD6AYY3</accession>
<dbReference type="Pfam" id="PF07705">
    <property type="entry name" value="CARDB"/>
    <property type="match status" value="1"/>
</dbReference>
<dbReference type="InterPro" id="IPR011635">
    <property type="entry name" value="CARDB"/>
</dbReference>
<organism evidence="5 6">
    <name type="scientific">Halomarina rubra</name>
    <dbReference type="NCBI Taxonomy" id="2071873"/>
    <lineage>
        <taxon>Archaea</taxon>
        <taxon>Methanobacteriati</taxon>
        <taxon>Methanobacteriota</taxon>
        <taxon>Stenosarchaea group</taxon>
        <taxon>Halobacteria</taxon>
        <taxon>Halobacteriales</taxon>
        <taxon>Natronomonadaceae</taxon>
        <taxon>Halomarina</taxon>
    </lineage>
</organism>
<dbReference type="InterPro" id="IPR013783">
    <property type="entry name" value="Ig-like_fold"/>
</dbReference>
<feature type="compositionally biased region" description="Low complexity" evidence="1">
    <location>
        <begin position="102"/>
        <end position="122"/>
    </location>
</feature>
<gene>
    <name evidence="5" type="ORF">ACFSBT_12235</name>
</gene>
<keyword evidence="2" id="KW-0472">Membrane</keyword>
<evidence type="ECO:0000313" key="6">
    <source>
        <dbReference type="Proteomes" id="UP001597187"/>
    </source>
</evidence>
<dbReference type="PANTHER" id="PTHR35902">
    <property type="entry name" value="S-LAYER DOMAIN-LIKE PROTEIN-RELATED"/>
    <property type="match status" value="1"/>
</dbReference>
<dbReference type="InterPro" id="IPR018905">
    <property type="entry name" value="A-galactase_NEW3"/>
</dbReference>
<proteinExistence type="predicted"/>
<feature type="compositionally biased region" description="Polar residues" evidence="1">
    <location>
        <begin position="46"/>
        <end position="62"/>
    </location>
</feature>
<dbReference type="AlphaFoldDB" id="A0ABD6AYY3"/>